<keyword evidence="4 8" id="KW-0812">Transmembrane</keyword>
<feature type="chain" id="PRO_5046382641" evidence="10">
    <location>
        <begin position="27"/>
        <end position="907"/>
    </location>
</feature>
<keyword evidence="10" id="KW-0732">Signal</keyword>
<dbReference type="Proteomes" id="UP000075621">
    <property type="component" value="Unassembled WGS sequence"/>
</dbReference>
<evidence type="ECO:0000256" key="6">
    <source>
        <dbReference type="ARBA" id="ARBA00023136"/>
    </source>
</evidence>
<protein>
    <submittedName>
        <fullName evidence="13">TonB-dependent receptor</fullName>
    </submittedName>
</protein>
<dbReference type="EMBL" id="LVCM01000013">
    <property type="protein sequence ID" value="KYL33783.1"/>
    <property type="molecule type" value="Genomic_DNA"/>
</dbReference>
<proteinExistence type="inferred from homology"/>
<accession>A0ABR5VSS1</accession>
<evidence type="ECO:0000256" key="9">
    <source>
        <dbReference type="RuleBase" id="RU003357"/>
    </source>
</evidence>
<reference evidence="13 14" key="1">
    <citation type="submission" date="2016-03" db="EMBL/GenBank/DDBJ databases">
        <authorList>
            <person name="Zhang H."/>
            <person name="Liu R."/>
            <person name="Wang M."/>
            <person name="Wang H."/>
            <person name="Wang L."/>
            <person name="Song L."/>
        </authorList>
    </citation>
    <scope>NUCLEOTIDE SEQUENCE [LARGE SCALE GENOMIC DNA]</scope>
    <source>
        <strain evidence="13 14">DSM 16098</strain>
    </source>
</reference>
<evidence type="ECO:0000256" key="3">
    <source>
        <dbReference type="ARBA" id="ARBA00022452"/>
    </source>
</evidence>
<dbReference type="InterPro" id="IPR036942">
    <property type="entry name" value="Beta-barrel_TonB_sf"/>
</dbReference>
<evidence type="ECO:0000256" key="4">
    <source>
        <dbReference type="ARBA" id="ARBA00022692"/>
    </source>
</evidence>
<evidence type="ECO:0000256" key="5">
    <source>
        <dbReference type="ARBA" id="ARBA00023077"/>
    </source>
</evidence>
<keyword evidence="13" id="KW-0675">Receptor</keyword>
<evidence type="ECO:0000313" key="13">
    <source>
        <dbReference type="EMBL" id="KYL33783.1"/>
    </source>
</evidence>
<name>A0ABR5VSS1_9GAMM</name>
<comment type="similarity">
    <text evidence="8 9">Belongs to the TonB-dependent receptor family.</text>
</comment>
<dbReference type="SUPFAM" id="SSF56935">
    <property type="entry name" value="Porins"/>
    <property type="match status" value="1"/>
</dbReference>
<dbReference type="RefSeq" id="WP_064385758.1">
    <property type="nucleotide sequence ID" value="NZ_LVCM01000013.1"/>
</dbReference>
<comment type="caution">
    <text evidence="13">The sequence shown here is derived from an EMBL/GenBank/DDBJ whole genome shotgun (WGS) entry which is preliminary data.</text>
</comment>
<feature type="domain" description="TonB-dependent receptor-like beta-barrel" evidence="11">
    <location>
        <begin position="422"/>
        <end position="874"/>
    </location>
</feature>
<evidence type="ECO:0000259" key="11">
    <source>
        <dbReference type="Pfam" id="PF00593"/>
    </source>
</evidence>
<dbReference type="Pfam" id="PF00593">
    <property type="entry name" value="TonB_dep_Rec_b-barrel"/>
    <property type="match status" value="1"/>
</dbReference>
<evidence type="ECO:0000256" key="2">
    <source>
        <dbReference type="ARBA" id="ARBA00022448"/>
    </source>
</evidence>
<evidence type="ECO:0000256" key="1">
    <source>
        <dbReference type="ARBA" id="ARBA00004571"/>
    </source>
</evidence>
<evidence type="ECO:0000256" key="8">
    <source>
        <dbReference type="PROSITE-ProRule" id="PRU01360"/>
    </source>
</evidence>
<dbReference type="Gene3D" id="2.40.170.20">
    <property type="entry name" value="TonB-dependent receptor, beta-barrel domain"/>
    <property type="match status" value="1"/>
</dbReference>
<evidence type="ECO:0000313" key="14">
    <source>
        <dbReference type="Proteomes" id="UP000075621"/>
    </source>
</evidence>
<sequence length="907" mass="100520">MLNKPSRTLLATAIMSSLGVSNYVYAEQSAQTEVEEIVVQGYRNSLLKAKDLKRNAVGAQDSIVAEDIADFPDLNLADSLQRVPGIAITREGGEGRQISLRGLGPNFTQVQLNGMEALGTSSSAMDSRGSVSRSRAFDFNIFASELFQRVDVKKSFSAEMDEGGIGGTVGLHTAKPFDFDGFNTALSGQLGDNSQTDDVSPRVAALISNTWDDKFGALFSIAYSKRDVNEQGYNTYRWRKKNASGSDISELSDELQDKINNEEVSFSRGSRYSLFENEQERLGTTLALQYRPNNNLEFSFDALYGELNNDRSEFHLQNRGSSSTALGCTGPAYNNEQVCSKLTALEINENNDAIYSVYEDAAIHSESRSQYADTKISQFVLKSDWQITNDLNMTALVGRSETKFNTGSVKVYLETFGDETIDYRQDAYYGENTYGFEPTDSSLFRYHEIDISEEEITNTFDSMKLDFNYTLNNASNIKFGVSNKKFESENGESKSDNINRSDWEDGVLDDTVDSSLTFTNTAHNKQQWVSVDVLGTLASMNIDPNLDNPDFTDNVQEKTFGAYLQYEAEWELGSGYLMGNAGVRHYDTTTNAIGLINGEVVDVENTYSGLLPAINLVWDSNNSLVLRASYGENLTRPSLAALVPTGVVQNDATSTNGLSISSGNPNLKPYESVNFDFSVEYYFENIGYAAVSYFHKSIDNFIITETYDIPYSQTGYPVSLLGDVDENGNPQTANTVFTVIQPQNLDESDISGWELAFQRDLDFLPAPFNNLGIIANYTFADGEALYRNVGNSGVDQYKSFPGLSEHSGNFTVYYDSDSWGARVAAAYRSDYIAAVQAGNGDEDENGFHASTYIDASAFYQVNEKLKLTIEASNLTNEREEQYSDSNNRLYNTTVNGRTVYLGASYRF</sequence>
<feature type="domain" description="TonB-dependent receptor plug" evidence="12">
    <location>
        <begin position="54"/>
        <end position="168"/>
    </location>
</feature>
<dbReference type="PROSITE" id="PS52016">
    <property type="entry name" value="TONB_DEPENDENT_REC_3"/>
    <property type="match status" value="1"/>
</dbReference>
<keyword evidence="2 8" id="KW-0813">Transport</keyword>
<dbReference type="PANTHER" id="PTHR40980">
    <property type="entry name" value="PLUG DOMAIN-CONTAINING PROTEIN"/>
    <property type="match status" value="1"/>
</dbReference>
<gene>
    <name evidence="13" type="ORF">A2I98_12295</name>
</gene>
<organism evidence="13 14">
    <name type="scientific">Pseudoalteromonas agarivorans</name>
    <dbReference type="NCBI Taxonomy" id="176102"/>
    <lineage>
        <taxon>Bacteria</taxon>
        <taxon>Pseudomonadati</taxon>
        <taxon>Pseudomonadota</taxon>
        <taxon>Gammaproteobacteria</taxon>
        <taxon>Alteromonadales</taxon>
        <taxon>Pseudoalteromonadaceae</taxon>
        <taxon>Pseudoalteromonas</taxon>
    </lineage>
</organism>
<dbReference type="Pfam" id="PF07715">
    <property type="entry name" value="Plug"/>
    <property type="match status" value="1"/>
</dbReference>
<dbReference type="InterPro" id="IPR039426">
    <property type="entry name" value="TonB-dep_rcpt-like"/>
</dbReference>
<feature type="signal peptide" evidence="10">
    <location>
        <begin position="1"/>
        <end position="26"/>
    </location>
</feature>
<dbReference type="InterPro" id="IPR010104">
    <property type="entry name" value="TonB_rcpt_bac"/>
</dbReference>
<dbReference type="NCBIfam" id="TIGR01782">
    <property type="entry name" value="TonB-Xanth-Caul"/>
    <property type="match status" value="1"/>
</dbReference>
<evidence type="ECO:0000259" key="12">
    <source>
        <dbReference type="Pfam" id="PF07715"/>
    </source>
</evidence>
<dbReference type="InterPro" id="IPR000531">
    <property type="entry name" value="Beta-barrel_TonB"/>
</dbReference>
<keyword evidence="7 8" id="KW-0998">Cell outer membrane</keyword>
<dbReference type="InterPro" id="IPR012910">
    <property type="entry name" value="Plug_dom"/>
</dbReference>
<evidence type="ECO:0000256" key="7">
    <source>
        <dbReference type="ARBA" id="ARBA00023237"/>
    </source>
</evidence>
<evidence type="ECO:0000256" key="10">
    <source>
        <dbReference type="SAM" id="SignalP"/>
    </source>
</evidence>
<keyword evidence="3 8" id="KW-1134">Transmembrane beta strand</keyword>
<dbReference type="CDD" id="cd01347">
    <property type="entry name" value="ligand_gated_channel"/>
    <property type="match status" value="1"/>
</dbReference>
<dbReference type="InterPro" id="IPR037066">
    <property type="entry name" value="Plug_dom_sf"/>
</dbReference>
<dbReference type="Gene3D" id="2.170.130.10">
    <property type="entry name" value="TonB-dependent receptor, plug domain"/>
    <property type="match status" value="1"/>
</dbReference>
<comment type="subcellular location">
    <subcellularLocation>
        <location evidence="1 8">Cell outer membrane</location>
        <topology evidence="1 8">Multi-pass membrane protein</topology>
    </subcellularLocation>
</comment>
<keyword evidence="6 8" id="KW-0472">Membrane</keyword>
<dbReference type="PANTHER" id="PTHR40980:SF3">
    <property type="entry name" value="TONB-DEPENDENT RECEPTOR-LIKE BETA-BARREL DOMAIN-CONTAINING PROTEIN"/>
    <property type="match status" value="1"/>
</dbReference>
<keyword evidence="5 9" id="KW-0798">TonB box</keyword>